<evidence type="ECO:0000256" key="3">
    <source>
        <dbReference type="ARBA" id="ARBA00022692"/>
    </source>
</evidence>
<evidence type="ECO:0000256" key="7">
    <source>
        <dbReference type="ARBA" id="ARBA00035120"/>
    </source>
</evidence>
<protein>
    <recommendedName>
        <fullName evidence="10">Fluoride-specific ion channel FluC</fullName>
    </recommendedName>
</protein>
<keyword evidence="5 10" id="KW-0472">Membrane</keyword>
<keyword evidence="10" id="KW-0479">Metal-binding</keyword>
<dbReference type="InterPro" id="IPR003691">
    <property type="entry name" value="FluC"/>
</dbReference>
<proteinExistence type="inferred from homology"/>
<comment type="function">
    <text evidence="9 10">Fluoride-specific ion channel. Important for reducing fluoride concentration in the cell, thus reducing its toxicity.</text>
</comment>
<organism evidence="11 12">
    <name type="scientific">Planomonospora alba</name>
    <dbReference type="NCBI Taxonomy" id="161354"/>
    <lineage>
        <taxon>Bacteria</taxon>
        <taxon>Bacillati</taxon>
        <taxon>Actinomycetota</taxon>
        <taxon>Actinomycetes</taxon>
        <taxon>Streptosporangiales</taxon>
        <taxon>Streptosporangiaceae</taxon>
        <taxon>Planomonospora</taxon>
    </lineage>
</organism>
<evidence type="ECO:0000256" key="10">
    <source>
        <dbReference type="HAMAP-Rule" id="MF_00454"/>
    </source>
</evidence>
<dbReference type="Proteomes" id="UP001500320">
    <property type="component" value="Unassembled WGS sequence"/>
</dbReference>
<evidence type="ECO:0000256" key="5">
    <source>
        <dbReference type="ARBA" id="ARBA00023136"/>
    </source>
</evidence>
<feature type="binding site" evidence="10">
    <location>
        <position position="71"/>
    </location>
    <ligand>
        <name>Na(+)</name>
        <dbReference type="ChEBI" id="CHEBI:29101"/>
        <note>structural</note>
    </ligand>
</feature>
<keyword evidence="2 10" id="KW-1003">Cell membrane</keyword>
<keyword evidence="10" id="KW-0813">Transport</keyword>
<feature type="transmembrane region" description="Helical" evidence="10">
    <location>
        <begin position="60"/>
        <end position="84"/>
    </location>
</feature>
<gene>
    <name evidence="10" type="primary">fluC</name>
    <name evidence="10" type="synonym">crcB</name>
    <name evidence="11" type="ORF">GCM10010466_45140</name>
</gene>
<dbReference type="Pfam" id="PF02537">
    <property type="entry name" value="CRCB"/>
    <property type="match status" value="1"/>
</dbReference>
<keyword evidence="4 10" id="KW-1133">Transmembrane helix</keyword>
<evidence type="ECO:0000313" key="12">
    <source>
        <dbReference type="Proteomes" id="UP001500320"/>
    </source>
</evidence>
<sequence length="120" mass="11636">MSGLLLAVAVGGAAGAVLRHLAAARSGPHFPWGILAANTAASFLLGLLTAGAAAGRVPGWAFALGGAGFCGALSTYSTLAYDVVRLAEAGERRLAAADLALTLAAGRAEAAAGAAVPRLP</sequence>
<comment type="subcellular location">
    <subcellularLocation>
        <location evidence="1 10">Cell membrane</location>
        <topology evidence="1 10">Multi-pass membrane protein</topology>
    </subcellularLocation>
</comment>
<keyword evidence="10" id="KW-0406">Ion transport</keyword>
<accession>A0ABP6NIA9</accession>
<evidence type="ECO:0000256" key="4">
    <source>
        <dbReference type="ARBA" id="ARBA00022989"/>
    </source>
</evidence>
<evidence type="ECO:0000256" key="8">
    <source>
        <dbReference type="ARBA" id="ARBA00035585"/>
    </source>
</evidence>
<dbReference type="RefSeq" id="WP_344862669.1">
    <property type="nucleotide sequence ID" value="NZ_BAAAUT010000038.1"/>
</dbReference>
<comment type="caution">
    <text evidence="10">Lacks conserved residue(s) required for the propagation of feature annotation.</text>
</comment>
<comment type="caution">
    <text evidence="11">The sequence shown here is derived from an EMBL/GenBank/DDBJ whole genome shotgun (WGS) entry which is preliminary data.</text>
</comment>
<comment type="similarity">
    <text evidence="7 10">Belongs to the fluoride channel Fluc/FEX (TC 1.A.43) family.</text>
</comment>
<comment type="activity regulation">
    <text evidence="10">Na(+) is not transported, but it plays an essential structural role and its presence is essential for fluoride channel function.</text>
</comment>
<feature type="binding site" evidence="10">
    <location>
        <position position="74"/>
    </location>
    <ligand>
        <name>Na(+)</name>
        <dbReference type="ChEBI" id="CHEBI:29101"/>
        <note>structural</note>
    </ligand>
</feature>
<dbReference type="PANTHER" id="PTHR28259">
    <property type="entry name" value="FLUORIDE EXPORT PROTEIN 1-RELATED"/>
    <property type="match status" value="1"/>
</dbReference>
<keyword evidence="10" id="KW-0915">Sodium</keyword>
<evidence type="ECO:0000256" key="1">
    <source>
        <dbReference type="ARBA" id="ARBA00004651"/>
    </source>
</evidence>
<comment type="catalytic activity">
    <reaction evidence="8">
        <text>fluoride(in) = fluoride(out)</text>
        <dbReference type="Rhea" id="RHEA:76159"/>
        <dbReference type="ChEBI" id="CHEBI:17051"/>
    </reaction>
    <physiologicalReaction direction="left-to-right" evidence="8">
        <dbReference type="Rhea" id="RHEA:76160"/>
    </physiologicalReaction>
</comment>
<dbReference type="HAMAP" id="MF_00454">
    <property type="entry name" value="FluC"/>
    <property type="match status" value="1"/>
</dbReference>
<dbReference type="PANTHER" id="PTHR28259:SF1">
    <property type="entry name" value="FLUORIDE EXPORT PROTEIN 1-RELATED"/>
    <property type="match status" value="1"/>
</dbReference>
<keyword evidence="12" id="KW-1185">Reference proteome</keyword>
<keyword evidence="6 10" id="KW-0407">Ion channel</keyword>
<evidence type="ECO:0000313" key="11">
    <source>
        <dbReference type="EMBL" id="GAA3149161.1"/>
    </source>
</evidence>
<keyword evidence="3 10" id="KW-0812">Transmembrane</keyword>
<evidence type="ECO:0000256" key="9">
    <source>
        <dbReference type="ARBA" id="ARBA00049940"/>
    </source>
</evidence>
<dbReference type="EMBL" id="BAAAUT010000038">
    <property type="protein sequence ID" value="GAA3149161.1"/>
    <property type="molecule type" value="Genomic_DNA"/>
</dbReference>
<evidence type="ECO:0000256" key="6">
    <source>
        <dbReference type="ARBA" id="ARBA00023303"/>
    </source>
</evidence>
<name>A0ABP6NIA9_9ACTN</name>
<evidence type="ECO:0000256" key="2">
    <source>
        <dbReference type="ARBA" id="ARBA00022475"/>
    </source>
</evidence>
<reference evidence="12" key="1">
    <citation type="journal article" date="2019" name="Int. J. Syst. Evol. Microbiol.">
        <title>The Global Catalogue of Microorganisms (GCM) 10K type strain sequencing project: providing services to taxonomists for standard genome sequencing and annotation.</title>
        <authorList>
            <consortium name="The Broad Institute Genomics Platform"/>
            <consortium name="The Broad Institute Genome Sequencing Center for Infectious Disease"/>
            <person name="Wu L."/>
            <person name="Ma J."/>
        </authorList>
    </citation>
    <scope>NUCLEOTIDE SEQUENCE [LARGE SCALE GENOMIC DNA]</scope>
    <source>
        <strain evidence="12">JCM 9373</strain>
    </source>
</reference>